<sequence>MSEQPTLETRWLMSLRGSIPQPAVVSPTLMVFNVDDASIESPRVKAKILKPSGDWIRIQPNGNWKLDVRLLMETDDGAPLYIHYNGVFRMNEQLGARLASGEVIPGSDMYFRSAPYFETSSAKYGWLNDILAVGKMRSFGGGSVIYDIFEVL</sequence>
<protein>
    <submittedName>
        <fullName evidence="1">Uncharacterized protein DUF3237</fullName>
    </submittedName>
</protein>
<gene>
    <name evidence="1" type="ORF">DFR24_2748</name>
</gene>
<dbReference type="PANTHER" id="PTHR37315:SF1">
    <property type="entry name" value="UPF0311 PROTEIN BLR7842"/>
    <property type="match status" value="1"/>
</dbReference>
<dbReference type="Pfam" id="PF11578">
    <property type="entry name" value="DUF3237"/>
    <property type="match status" value="1"/>
</dbReference>
<keyword evidence="2" id="KW-1185">Reference proteome</keyword>
<dbReference type="Proteomes" id="UP000295341">
    <property type="component" value="Unassembled WGS sequence"/>
</dbReference>
<dbReference type="Gene3D" id="2.40.160.20">
    <property type="match status" value="1"/>
</dbReference>
<dbReference type="EMBL" id="SOBT01000009">
    <property type="protein sequence ID" value="TDU28379.1"/>
    <property type="molecule type" value="Genomic_DNA"/>
</dbReference>
<comment type="caution">
    <text evidence="1">The sequence shown here is derived from an EMBL/GenBank/DDBJ whole genome shotgun (WGS) entry which is preliminary data.</text>
</comment>
<dbReference type="RefSeq" id="WP_133881929.1">
    <property type="nucleotide sequence ID" value="NZ_MWIN01000029.1"/>
</dbReference>
<accession>A0A4S3K0H6</accession>
<dbReference type="PANTHER" id="PTHR37315">
    <property type="entry name" value="UPF0311 PROTEIN BLR7842"/>
    <property type="match status" value="1"/>
</dbReference>
<dbReference type="InterPro" id="IPR020915">
    <property type="entry name" value="UPF0311"/>
</dbReference>
<dbReference type="OrthoDB" id="5294829at2"/>
<name>A0A4S3K0H6_9GAMM</name>
<dbReference type="AlphaFoldDB" id="A0A4S3K0H6"/>
<organism evidence="1 2">
    <name type="scientific">Panacagrimonas perspica</name>
    <dbReference type="NCBI Taxonomy" id="381431"/>
    <lineage>
        <taxon>Bacteria</taxon>
        <taxon>Pseudomonadati</taxon>
        <taxon>Pseudomonadota</taxon>
        <taxon>Gammaproteobacteria</taxon>
        <taxon>Nevskiales</taxon>
        <taxon>Nevskiaceae</taxon>
        <taxon>Panacagrimonas</taxon>
    </lineage>
</organism>
<evidence type="ECO:0000313" key="1">
    <source>
        <dbReference type="EMBL" id="TDU28379.1"/>
    </source>
</evidence>
<reference evidence="1 2" key="1">
    <citation type="submission" date="2019-03" db="EMBL/GenBank/DDBJ databases">
        <title>Genomic Encyclopedia of Type Strains, Phase IV (KMG-IV): sequencing the most valuable type-strain genomes for metagenomic binning, comparative biology and taxonomic classification.</title>
        <authorList>
            <person name="Goeker M."/>
        </authorList>
    </citation>
    <scope>NUCLEOTIDE SEQUENCE [LARGE SCALE GENOMIC DNA]</scope>
    <source>
        <strain evidence="1 2">DSM 26377</strain>
    </source>
</reference>
<evidence type="ECO:0000313" key="2">
    <source>
        <dbReference type="Proteomes" id="UP000295341"/>
    </source>
</evidence>
<proteinExistence type="predicted"/>